<gene>
    <name evidence="2" type="ORF">METZ01_LOCUS146183</name>
</gene>
<feature type="domain" description="Metallo-beta-lactamase" evidence="1">
    <location>
        <begin position="310"/>
        <end position="488"/>
    </location>
</feature>
<dbReference type="SUPFAM" id="SSF56281">
    <property type="entry name" value="Metallo-hydrolase/oxidoreductase"/>
    <property type="match status" value="1"/>
</dbReference>
<reference evidence="2" key="1">
    <citation type="submission" date="2018-05" db="EMBL/GenBank/DDBJ databases">
        <authorList>
            <person name="Lanie J.A."/>
            <person name="Ng W.-L."/>
            <person name="Kazmierczak K.M."/>
            <person name="Andrzejewski T.M."/>
            <person name="Davidsen T.M."/>
            <person name="Wayne K.J."/>
            <person name="Tettelin H."/>
            <person name="Glass J.I."/>
            <person name="Rusch D."/>
            <person name="Podicherti R."/>
            <person name="Tsui H.-C.T."/>
            <person name="Winkler M.E."/>
        </authorList>
    </citation>
    <scope>NUCLEOTIDE SEQUENCE</scope>
</reference>
<dbReference type="EMBL" id="UINC01022853">
    <property type="protein sequence ID" value="SVA93329.1"/>
    <property type="molecule type" value="Genomic_DNA"/>
</dbReference>
<dbReference type="AlphaFoldDB" id="A0A381ZVZ5"/>
<organism evidence="2">
    <name type="scientific">marine metagenome</name>
    <dbReference type="NCBI Taxonomy" id="408172"/>
    <lineage>
        <taxon>unclassified sequences</taxon>
        <taxon>metagenomes</taxon>
        <taxon>ecological metagenomes</taxon>
    </lineage>
</organism>
<proteinExistence type="predicted"/>
<feature type="non-terminal residue" evidence="2">
    <location>
        <position position="1"/>
    </location>
</feature>
<dbReference type="Pfam" id="PF23023">
    <property type="entry name" value="Anti-Pycsar_Apyc1"/>
    <property type="match status" value="1"/>
</dbReference>
<accession>A0A381ZVZ5</accession>
<dbReference type="Gene3D" id="3.60.15.10">
    <property type="entry name" value="Ribonuclease Z/Hydroxyacylglutathione hydrolase-like"/>
    <property type="match status" value="1"/>
</dbReference>
<evidence type="ECO:0000313" key="2">
    <source>
        <dbReference type="EMBL" id="SVA93329.1"/>
    </source>
</evidence>
<protein>
    <recommendedName>
        <fullName evidence="1">Metallo-beta-lactamase domain-containing protein</fullName>
    </recommendedName>
</protein>
<dbReference type="SMART" id="SM00849">
    <property type="entry name" value="Lactamase_B"/>
    <property type="match status" value="1"/>
</dbReference>
<name>A0A381ZVZ5_9ZZZZ</name>
<evidence type="ECO:0000259" key="1">
    <source>
        <dbReference type="SMART" id="SM00849"/>
    </source>
</evidence>
<dbReference type="InterPro" id="IPR001279">
    <property type="entry name" value="Metallo-B-lactamas"/>
</dbReference>
<sequence>VSKNDFKVRNGHLYSYLETKDYGEIVFGCPPGIVKEFLRLKKPLPSKYVISSQTFCDNLNNFDFEFIVYSYLFTRAAGSAVSAYCLPEQEKRFRDILNETLFGPRFDQLLESQSNKLLNEKCLDAKGRKNLQIFLRKNVAKNKSISILFDNLLREHHSEPQISKQLKQFIEDKVLSKNQSILNSGIKNLSKKLTKIYLQCAQLQKEFDLFSLAKERDRNSFISKTVKFHHIGKSNICILDGLKNKDKKLKIQEVEPGVFKVLEKKIERCTVNLNSIALKIKKKKEPKPIQAPFFGVTFVGVGSGFSHDKQNSSVIVWAEGKGILIDVVAENNSILSNYGINKNDVRHVFLTHVHSDHDAGVLENLLEKRKTNLISSRIIYESFLRKSQALTSLSKSSIEKYVKFIEVEPNKKIRIPGFKNTFFEFDYSLHSIPSGRCTITFEKGKTTKSIAHSGDTKYDISKINAWYEKGTFTQTRKNGVLGFIWNSDLIIHDVGGGNLHTDYESLIHFNIKIKQKIILVHQNGKPHPKSQLRYATDGETIALIK</sequence>
<dbReference type="InterPro" id="IPR036866">
    <property type="entry name" value="RibonucZ/Hydroxyglut_hydro"/>
</dbReference>